<keyword evidence="8" id="KW-0460">Magnesium</keyword>
<evidence type="ECO:0000256" key="8">
    <source>
        <dbReference type="ARBA" id="ARBA00022842"/>
    </source>
</evidence>
<dbReference type="Pfam" id="PF01909">
    <property type="entry name" value="NTP_transf_2"/>
    <property type="match status" value="1"/>
</dbReference>
<evidence type="ECO:0000259" key="10">
    <source>
        <dbReference type="Pfam" id="PF01909"/>
    </source>
</evidence>
<name>A0ABP7B537_9MICO</name>
<keyword evidence="7" id="KW-0067">ATP-binding</keyword>
<keyword evidence="6" id="KW-0547">Nucleotide-binding</keyword>
<dbReference type="InterPro" id="IPR043519">
    <property type="entry name" value="NT_sf"/>
</dbReference>
<keyword evidence="4" id="KW-0548">Nucleotidyltransferase</keyword>
<dbReference type="Proteomes" id="UP001410795">
    <property type="component" value="Unassembled WGS sequence"/>
</dbReference>
<comment type="similarity">
    <text evidence="9">Belongs to the MntA antitoxin family.</text>
</comment>
<dbReference type="SUPFAM" id="SSF81301">
    <property type="entry name" value="Nucleotidyltransferase"/>
    <property type="match status" value="1"/>
</dbReference>
<dbReference type="PANTHER" id="PTHR33571">
    <property type="entry name" value="SSL8005 PROTEIN"/>
    <property type="match status" value="1"/>
</dbReference>
<comment type="cofactor">
    <cofactor evidence="1">
        <name>Mg(2+)</name>
        <dbReference type="ChEBI" id="CHEBI:18420"/>
    </cofactor>
</comment>
<proteinExistence type="inferred from homology"/>
<dbReference type="CDD" id="cd05403">
    <property type="entry name" value="NT_KNTase_like"/>
    <property type="match status" value="1"/>
</dbReference>
<dbReference type="InterPro" id="IPR002934">
    <property type="entry name" value="Polymerase_NTP_transf_dom"/>
</dbReference>
<evidence type="ECO:0000256" key="6">
    <source>
        <dbReference type="ARBA" id="ARBA00022741"/>
    </source>
</evidence>
<evidence type="ECO:0000256" key="7">
    <source>
        <dbReference type="ARBA" id="ARBA00022840"/>
    </source>
</evidence>
<keyword evidence="12" id="KW-1185">Reference proteome</keyword>
<evidence type="ECO:0000256" key="2">
    <source>
        <dbReference type="ARBA" id="ARBA00022649"/>
    </source>
</evidence>
<evidence type="ECO:0000256" key="5">
    <source>
        <dbReference type="ARBA" id="ARBA00022723"/>
    </source>
</evidence>
<reference evidence="12" key="1">
    <citation type="journal article" date="2019" name="Int. J. Syst. Evol. Microbiol.">
        <title>The Global Catalogue of Microorganisms (GCM) 10K type strain sequencing project: providing services to taxonomists for standard genome sequencing and annotation.</title>
        <authorList>
            <consortium name="The Broad Institute Genomics Platform"/>
            <consortium name="The Broad Institute Genome Sequencing Center for Infectious Disease"/>
            <person name="Wu L."/>
            <person name="Ma J."/>
        </authorList>
    </citation>
    <scope>NUCLEOTIDE SEQUENCE [LARGE SCALE GENOMIC DNA]</scope>
    <source>
        <strain evidence="12">JCM 16546</strain>
    </source>
</reference>
<dbReference type="RefSeq" id="WP_221856474.1">
    <property type="nucleotide sequence ID" value="NZ_BAAAYV010000002.1"/>
</dbReference>
<accession>A0ABP7B537</accession>
<feature type="domain" description="Polymerase nucleotidyl transferase" evidence="10">
    <location>
        <begin position="67"/>
        <end position="133"/>
    </location>
</feature>
<evidence type="ECO:0000313" key="11">
    <source>
        <dbReference type="EMBL" id="GAA3648373.1"/>
    </source>
</evidence>
<keyword evidence="3" id="KW-0808">Transferase</keyword>
<keyword evidence="5" id="KW-0479">Metal-binding</keyword>
<evidence type="ECO:0000256" key="3">
    <source>
        <dbReference type="ARBA" id="ARBA00022679"/>
    </source>
</evidence>
<comment type="caution">
    <text evidence="11">The sequence shown here is derived from an EMBL/GenBank/DDBJ whole genome shotgun (WGS) entry which is preliminary data.</text>
</comment>
<dbReference type="Gene3D" id="3.30.460.10">
    <property type="entry name" value="Beta Polymerase, domain 2"/>
    <property type="match status" value="1"/>
</dbReference>
<dbReference type="EMBL" id="BAAAYV010000002">
    <property type="protein sequence ID" value="GAA3648373.1"/>
    <property type="molecule type" value="Genomic_DNA"/>
</dbReference>
<evidence type="ECO:0000313" key="12">
    <source>
        <dbReference type="Proteomes" id="UP001410795"/>
    </source>
</evidence>
<sequence>MVAAERVLGVAEARAQLSALLSGFREDPHAGPVAIGAHRRPVAYLVPVDSDLQVASRPLLPELRRLARVIERLAQASGLADVRVFGSVAREEDRGDSDLDLLVTPSEGATYFDFARFAQDMESLTGRTVDVMSDRSLRAGADDVILREAVAL</sequence>
<keyword evidence="2" id="KW-1277">Toxin-antitoxin system</keyword>
<dbReference type="PANTHER" id="PTHR33571:SF12">
    <property type="entry name" value="BSL3053 PROTEIN"/>
    <property type="match status" value="1"/>
</dbReference>
<protein>
    <recommendedName>
        <fullName evidence="10">Polymerase nucleotidyl transferase domain-containing protein</fullName>
    </recommendedName>
</protein>
<evidence type="ECO:0000256" key="1">
    <source>
        <dbReference type="ARBA" id="ARBA00001946"/>
    </source>
</evidence>
<organism evidence="11 12">
    <name type="scientific">Microbacterium marinilacus</name>
    <dbReference type="NCBI Taxonomy" id="415209"/>
    <lineage>
        <taxon>Bacteria</taxon>
        <taxon>Bacillati</taxon>
        <taxon>Actinomycetota</taxon>
        <taxon>Actinomycetes</taxon>
        <taxon>Micrococcales</taxon>
        <taxon>Microbacteriaceae</taxon>
        <taxon>Microbacterium</taxon>
    </lineage>
</organism>
<evidence type="ECO:0000256" key="4">
    <source>
        <dbReference type="ARBA" id="ARBA00022695"/>
    </source>
</evidence>
<dbReference type="InterPro" id="IPR052038">
    <property type="entry name" value="Type-VII_TA_antitoxin"/>
</dbReference>
<gene>
    <name evidence="11" type="ORF">GCM10022202_04920</name>
</gene>
<evidence type="ECO:0000256" key="9">
    <source>
        <dbReference type="ARBA" id="ARBA00038276"/>
    </source>
</evidence>